<dbReference type="Proteomes" id="UP000692954">
    <property type="component" value="Unassembled WGS sequence"/>
</dbReference>
<dbReference type="InterPro" id="IPR002895">
    <property type="entry name" value="Paramecium_SA"/>
</dbReference>
<dbReference type="Pfam" id="PF01508">
    <property type="entry name" value="Paramecium_SA"/>
    <property type="match status" value="14"/>
</dbReference>
<keyword evidence="2" id="KW-0677">Repeat</keyword>
<evidence type="ECO:0000256" key="4">
    <source>
        <dbReference type="SAM" id="Phobius"/>
    </source>
</evidence>
<keyword evidence="4" id="KW-1133">Transmembrane helix</keyword>
<feature type="transmembrane region" description="Helical" evidence="4">
    <location>
        <begin position="2268"/>
        <end position="2291"/>
    </location>
</feature>
<evidence type="ECO:0000256" key="2">
    <source>
        <dbReference type="ARBA" id="ARBA00022737"/>
    </source>
</evidence>
<comment type="caution">
    <text evidence="5">The sequence shown here is derived from an EMBL/GenBank/DDBJ whole genome shotgun (WGS) entry which is preliminary data.</text>
</comment>
<feature type="transmembrane region" description="Helical" evidence="4">
    <location>
        <begin position="2231"/>
        <end position="2256"/>
    </location>
</feature>
<keyword evidence="4" id="KW-0812">Transmembrane</keyword>
<dbReference type="PANTHER" id="PTHR38934:SF6">
    <property type="entry name" value="CHROMOSOME UNDETERMINED SCAFFOLD_176, WHOLE GENOME SHOTGUN SEQUENCE"/>
    <property type="match status" value="1"/>
</dbReference>
<keyword evidence="3" id="KW-1015">Disulfide bond</keyword>
<feature type="transmembrane region" description="Helical" evidence="4">
    <location>
        <begin position="2319"/>
        <end position="2336"/>
    </location>
</feature>
<evidence type="ECO:0000256" key="3">
    <source>
        <dbReference type="ARBA" id="ARBA00023157"/>
    </source>
</evidence>
<keyword evidence="6" id="KW-1185">Reference proteome</keyword>
<dbReference type="SMART" id="SM00639">
    <property type="entry name" value="PSA"/>
    <property type="match status" value="19"/>
</dbReference>
<keyword evidence="4" id="KW-0472">Membrane</keyword>
<evidence type="ECO:0000313" key="6">
    <source>
        <dbReference type="Proteomes" id="UP000692954"/>
    </source>
</evidence>
<gene>
    <name evidence="5" type="ORF">PSON_ATCC_30995.1.T0810099</name>
</gene>
<name>A0A8S1PNA1_9CILI</name>
<dbReference type="InterPro" id="IPR011936">
    <property type="entry name" value="Myxo_disulph_rpt"/>
</dbReference>
<feature type="transmembrane region" description="Helical" evidence="4">
    <location>
        <begin position="2374"/>
        <end position="2391"/>
    </location>
</feature>
<feature type="transmembrane region" description="Helical" evidence="4">
    <location>
        <begin position="2403"/>
        <end position="2425"/>
    </location>
</feature>
<keyword evidence="1" id="KW-0732">Signal</keyword>
<feature type="transmembrane region" description="Helical" evidence="4">
    <location>
        <begin position="2342"/>
        <end position="2362"/>
    </location>
</feature>
<feature type="transmembrane region" description="Helical" evidence="4">
    <location>
        <begin position="2067"/>
        <end position="2092"/>
    </location>
</feature>
<dbReference type="EMBL" id="CAJJDN010000081">
    <property type="protein sequence ID" value="CAD8103948.1"/>
    <property type="molecule type" value="Genomic_DNA"/>
</dbReference>
<accession>A0A8S1PNA1</accession>
<proteinExistence type="predicted"/>
<evidence type="ECO:0000313" key="5">
    <source>
        <dbReference type="EMBL" id="CAD8103948.1"/>
    </source>
</evidence>
<feature type="transmembrane region" description="Helical" evidence="4">
    <location>
        <begin position="2167"/>
        <end position="2188"/>
    </location>
</feature>
<organism evidence="5 6">
    <name type="scientific">Paramecium sonneborni</name>
    <dbReference type="NCBI Taxonomy" id="65129"/>
    <lineage>
        <taxon>Eukaryota</taxon>
        <taxon>Sar</taxon>
        <taxon>Alveolata</taxon>
        <taxon>Ciliophora</taxon>
        <taxon>Intramacronucleata</taxon>
        <taxon>Oligohymenophorea</taxon>
        <taxon>Peniculida</taxon>
        <taxon>Parameciidae</taxon>
        <taxon>Paramecium</taxon>
    </lineage>
</organism>
<protein>
    <submittedName>
        <fullName evidence="5">Uncharacterized protein</fullName>
    </submittedName>
</protein>
<dbReference type="PANTHER" id="PTHR38934">
    <property type="entry name" value="HYPHALLY REGULATED CELL WALL PROTEIN 1"/>
    <property type="match status" value="1"/>
</dbReference>
<sequence>MSSEIQKRCVCGHVRNQNECKNSGFCIWQNDQCILNSSQSYNIERNNFNSCKNYSQEDCRELEKCSFNLGQCIEFTDCSILDKNKCQESSYQCVSDESKCVKILECSDYKTENGCANKNKNGKYCYWISGLEKQCTNVKKCEELPIYLNNHSMCKEGLEECTISEKGYGCIKQMELCSQYVNNFQCFESQQKRDNCFWDARNDKCVEKICENLPFTLDAECKSYLSDCTTNGIHCVKRKQCSDAQNKFGCVTDAEGNKCEYHKNECKIKSCNTAPDSLTNYYQCQDYDNLLDCVTSENKGCKNRPETCYGYINQTDCYSIKQQDCVWYQNRCEQRLCHHAPSYYSQKDCQQYGNCIGILNGGCQMAPQLCQEILEEQFCEVNYYKQICIWLEDQCVLLECNSLKLPYYNNHQKCQEASKYCTFSLFSLGCTDYICDNIQELEYCSIDSSGSICTKIGRCIEKKCRKAPTSYDSNQKCEEWMPQCTVNIQFIQNSKIQTGCIDKMIYCELSIQDQCHTTISGYKCKWDGVNKKCIDQVCTDADPNLYLSNDNCKSFLVFSGPCIIGSSGVGCSKWPTNCNQMISLQQCLLNLQDGTKCFWTDAPKINYNNNVECNTWINNCIYNHSQGGCQDRPNSIACTSSPNNNIYSTHEECYAWNPKCTVIFSFIAEGCEPKKSNCNQYIRKRNCKTTINRQLCYWDDQEQKCMNEDDDNDGVIDCHKRLFGEITHQDCEEFMPKCTINHSFKSCTSLSQKCDYKHKQQCVITYHQFPCKWDDLNQICQDIFCSENTTALTEAECLLFRRNSECQLKINSDGTFGPGCENRPASCEEITDSVICKQTLTKNNQVCYYFQNKCQEVHQNLCEFITESMSNELCLMYNTNCVLQPSGQGCYSMYECGYLSQDLCEKVILRLNRACTFYNNNCYQNYYCRHQANFCSIQKTLNGQLCNYISQCNPITSQKNIQFSSSDRYQECQQYSSSYTYNTNCDCCVSLSSCSQQMGSESICNSSITQNEIKCGYNKQTFLCEDRKCEHLTSPETSQACFDWDYDCIYDVNDVTGCKKFTADDCPKISIIQQCFSNTCFWQDGKCVKHVNCELNTTAVTNRECLLINSTICRLNYTKGEGCAFKSCQDIKDSTTCIQAQLTYGARCKWSFTGNSCYEKQCQDYQIQSDCESNSFYYGRCYWCQLYDVKCSINSYCNLNSMIPESHQDCNSVYLFYTIQFNTKCRVKLQLCSDYTYQEACVRTIDGIECQWYSNACINQCTAAVNIISTFSHLECHSWSSSCMLLNTSECQLLNCEQLTTIEDCSIFTEKCFWDGSSCQIIGDCSNYSSALCLNISNLQKIPCFWNGTQCLEKTCSNKPTPSLNQTECDSWLLNCQWNSNNNRCVEDCTQANISNNTHEQCESYYLNKNCTVKLDLNYCVDLPFSCPLAKKSQCYKDQSGNECFFQDLSGECVNLSCVNLVTPFDTHEKCNTRLKSCTVNITLNGCQQLKNCSNYLIKEQCQIDSNNQECEWIINQNICTIKDCSTAQLTTYSAYGCQQYFGDSCTVNKNLDGCEIRQELCKKYFYKQCISEGQANLSGVKCFWNENKNICLERICENKISPSQSHSDCIEFLSTCQNGGCHIKECFDYNYAIDTACASIFEDKRCVTNGYQCIQRKDCEDVNIIDGCTFDINQNPCVWIDGKCYTKSCETAPVSLIKYSECNAYLQFCTVKSSQRGCIKKQSCQNYIIKEACIFDSENIECIWDDNLNQCFSNQCIDQCGDGIVSSKEEVCDDGNYLPYDGCYKCQLQCPQGCNICNGKICQECQNNGWVLINGVCNSQCGDGYVVGSEQCDDGNSIEFDGCYQCSYSCHQKCLDCYQGICLQCDIGYKENGSYCNNICGDGQLVQQLEQCDDGNLQNNDGCSNICEVEKNWKCQQVNNITQCNYIILPMIILTKLTKTNSDIQEFELSFSEQVRLNITGITEEQFLQMIVVVIENAQNNQYDFEIKPMISITSQLASVAYKIIINFKSYIPNPLLKVTIRSENIVNIQDNTLLSNEIKLGLKSISKMSNDQQQLIFKTALFSKIVMYIILSVSCIAFLFGNLEILWNLLDMLQQLSYMKFHNIEFPIHLSSYFEVFTIGSVTSFVHLFQTDQILLNLFNFQTPIIPAKQKFEQYQINSCFLDSLQTLVTVTIIGFFYFAVSYFFYKILVLIKYQNWPSIFNKKQSIIFFKVVKFIFSFQKLARKQYQYFIYSGLIRIFTSNFYEITFASVLQVSNYNTDTTINSVISLMALITLKLNLFSILIFFSYLSKKVKVDKKLSVLVEGINNEFQQGSKQYFSILLIKKTLFITNLIVFQKLFVAQSIITGSLSGVFSCYIYIYKPFQNKYENMKIFITEIMVMINLILFSVYDIIKSNQNQTEILGWINIGFFTLLLISSLAIDVYQQLQKIFQQVKLWIGNYKKKIMEKKKSDIFLEN</sequence>
<dbReference type="NCBIfam" id="TIGR02232">
    <property type="entry name" value="myxo_disulf_rpt"/>
    <property type="match status" value="3"/>
</dbReference>
<reference evidence="5" key="1">
    <citation type="submission" date="2021-01" db="EMBL/GenBank/DDBJ databases">
        <authorList>
            <consortium name="Genoscope - CEA"/>
            <person name="William W."/>
        </authorList>
    </citation>
    <scope>NUCLEOTIDE SEQUENCE</scope>
</reference>
<feature type="transmembrane region" description="Helical" evidence="4">
    <location>
        <begin position="2112"/>
        <end position="2131"/>
    </location>
</feature>
<dbReference type="OrthoDB" id="28293at2759"/>
<evidence type="ECO:0000256" key="1">
    <source>
        <dbReference type="ARBA" id="ARBA00022729"/>
    </source>
</evidence>